<dbReference type="FunFam" id="3.10.20.90:FF:000002">
    <property type="entry name" value="Erythrocyte protein band 4.1-like 3"/>
    <property type="match status" value="1"/>
</dbReference>
<dbReference type="InterPro" id="IPR019748">
    <property type="entry name" value="FERM_central"/>
</dbReference>
<dbReference type="SUPFAM" id="SSF50729">
    <property type="entry name" value="PH domain-like"/>
    <property type="match status" value="1"/>
</dbReference>
<comment type="caution">
    <text evidence="6">The sequence shown here is derived from an EMBL/GenBank/DDBJ whole genome shotgun (WGS) entry which is preliminary data.</text>
</comment>
<dbReference type="SMART" id="SM00295">
    <property type="entry name" value="B41"/>
    <property type="match status" value="1"/>
</dbReference>
<dbReference type="PANTHER" id="PTHR23280">
    <property type="entry name" value="4.1 G PROTEIN"/>
    <property type="match status" value="1"/>
</dbReference>
<keyword evidence="4" id="KW-0812">Transmembrane</keyword>
<dbReference type="SUPFAM" id="SSF47031">
    <property type="entry name" value="Second domain of FERM"/>
    <property type="match status" value="1"/>
</dbReference>
<dbReference type="GO" id="GO:0005856">
    <property type="term" value="C:cytoskeleton"/>
    <property type="evidence" value="ECO:0007669"/>
    <property type="project" value="TreeGrafter"/>
</dbReference>
<comment type="subcellular location">
    <subcellularLocation>
        <location evidence="1">Cell junction</location>
    </subcellularLocation>
</comment>
<dbReference type="GO" id="GO:0070161">
    <property type="term" value="C:anchoring junction"/>
    <property type="evidence" value="ECO:0007669"/>
    <property type="project" value="UniProtKB-SubCell"/>
</dbReference>
<dbReference type="PRINTS" id="PR00935">
    <property type="entry name" value="BAND41"/>
</dbReference>
<feature type="domain" description="FERM" evidence="5">
    <location>
        <begin position="86"/>
        <end position="372"/>
    </location>
</feature>
<dbReference type="PROSITE" id="PS50057">
    <property type="entry name" value="FERM_3"/>
    <property type="match status" value="1"/>
</dbReference>
<dbReference type="PROSITE" id="PS00660">
    <property type="entry name" value="FERM_1"/>
    <property type="match status" value="1"/>
</dbReference>
<dbReference type="InterPro" id="IPR029071">
    <property type="entry name" value="Ubiquitin-like_domsf"/>
</dbReference>
<dbReference type="Pfam" id="PF09379">
    <property type="entry name" value="FERM_N"/>
    <property type="match status" value="1"/>
</dbReference>
<feature type="transmembrane region" description="Helical" evidence="4">
    <location>
        <begin position="652"/>
        <end position="676"/>
    </location>
</feature>
<keyword evidence="2" id="KW-0965">Cell junction</keyword>
<dbReference type="GO" id="GO:0030182">
    <property type="term" value="P:neuron differentiation"/>
    <property type="evidence" value="ECO:0007669"/>
    <property type="project" value="UniProtKB-ARBA"/>
</dbReference>
<dbReference type="Pfam" id="PF09380">
    <property type="entry name" value="FERM_C"/>
    <property type="match status" value="1"/>
</dbReference>
<evidence type="ECO:0000313" key="6">
    <source>
        <dbReference type="EMBL" id="OXA61239.1"/>
    </source>
</evidence>
<name>A0A226EUP2_FOLCA</name>
<dbReference type="InterPro" id="IPR018979">
    <property type="entry name" value="FERM_N"/>
</dbReference>
<dbReference type="PANTHER" id="PTHR23280:SF32">
    <property type="entry name" value="FI22325P1"/>
    <property type="match status" value="1"/>
</dbReference>
<dbReference type="OMA" id="NYEAKMF"/>
<dbReference type="InterPro" id="IPR019749">
    <property type="entry name" value="Band_41_domain"/>
</dbReference>
<organism evidence="6 7">
    <name type="scientific">Folsomia candida</name>
    <name type="common">Springtail</name>
    <dbReference type="NCBI Taxonomy" id="158441"/>
    <lineage>
        <taxon>Eukaryota</taxon>
        <taxon>Metazoa</taxon>
        <taxon>Ecdysozoa</taxon>
        <taxon>Arthropoda</taxon>
        <taxon>Hexapoda</taxon>
        <taxon>Collembola</taxon>
        <taxon>Entomobryomorpha</taxon>
        <taxon>Isotomoidea</taxon>
        <taxon>Isotomidae</taxon>
        <taxon>Proisotominae</taxon>
        <taxon>Folsomia</taxon>
    </lineage>
</organism>
<protein>
    <submittedName>
        <fullName evidence="6">FERM domain-containing protein 5</fullName>
    </submittedName>
</protein>
<dbReference type="GO" id="GO:0031032">
    <property type="term" value="P:actomyosin structure organization"/>
    <property type="evidence" value="ECO:0007669"/>
    <property type="project" value="TreeGrafter"/>
</dbReference>
<proteinExistence type="predicted"/>
<dbReference type="CDD" id="cd14473">
    <property type="entry name" value="FERM_B-lobe"/>
    <property type="match status" value="1"/>
</dbReference>
<dbReference type="InterPro" id="IPR014847">
    <property type="entry name" value="FA"/>
</dbReference>
<evidence type="ECO:0000313" key="7">
    <source>
        <dbReference type="Proteomes" id="UP000198287"/>
    </source>
</evidence>
<evidence type="ECO:0000256" key="4">
    <source>
        <dbReference type="SAM" id="Phobius"/>
    </source>
</evidence>
<dbReference type="Gene3D" id="1.20.80.10">
    <property type="match status" value="1"/>
</dbReference>
<dbReference type="InterPro" id="IPR000299">
    <property type="entry name" value="FERM_domain"/>
</dbReference>
<dbReference type="GO" id="GO:0071944">
    <property type="term" value="C:cell periphery"/>
    <property type="evidence" value="ECO:0007669"/>
    <property type="project" value="UniProtKB-ARBA"/>
</dbReference>
<dbReference type="InterPro" id="IPR014352">
    <property type="entry name" value="FERM/acyl-CoA-bd_prot_sf"/>
</dbReference>
<dbReference type="SUPFAM" id="SSF54236">
    <property type="entry name" value="Ubiquitin-like"/>
    <property type="match status" value="1"/>
</dbReference>
<keyword evidence="7" id="KW-1185">Reference proteome</keyword>
<evidence type="ECO:0000256" key="3">
    <source>
        <dbReference type="SAM" id="MobiDB-lite"/>
    </source>
</evidence>
<gene>
    <name evidence="6" type="ORF">Fcan01_02684</name>
</gene>
<feature type="region of interest" description="Disordered" evidence="3">
    <location>
        <begin position="418"/>
        <end position="464"/>
    </location>
</feature>
<dbReference type="EMBL" id="LNIX01000001">
    <property type="protein sequence ID" value="OXA61239.1"/>
    <property type="molecule type" value="Genomic_DNA"/>
</dbReference>
<evidence type="ECO:0000259" key="5">
    <source>
        <dbReference type="PROSITE" id="PS50057"/>
    </source>
</evidence>
<sequence>MTKELQLEEDLQAASSASAAKNIDSALYHKSSEALNVGGSQSHVPASLPITAETPESCQSSQSFISSPPASKMIRRSSKSDLRGGYKCTIRLLDDNEILQCDFLTHHKGQYLMDYVCRQLNIAEKDYFGLRYVDSNKQRHWLDLGKSIIKQMKDNAYILCFRFKFYPQDPMLLKEEVTRYQLVLQLRRDVLHGRLFSTLSDMATIVSFILQSELGDYDLSVHTGNYAAEYELISRQTQDLEEKAMELHQKLRGLTPTEADTLFLKKAASLDTYGLDPCPVKDQQGEQLYLGINYTGIRSQEMNNYRKVTHFKWTQITKLNYEAKMFIIHLSIPEDSRIKKKETVGFKCLTSSACKFLWRSAVEQRLFFNCGSATDVPNSVRGGGIFGSRVRYHGRVQREILEDPGPLRASDAVIQRTPLYRSLQRNKTRSLPHSPTHPGYDSLPRSNHSAPPMDGARLDATMMGTLGSSTSLPLSTLSSPYYPEHTLPMLETLRESEDSPRVEEKGKGSKLTRNDSIRSTSSIMSSVSMDDPDLSFLQTRVLTKEDAQLLGSKEVLTIISEEREDDQEANNVKNIANGHSRVLYPHKKSSHNQIEDLKVSNGVDPLLSNSRDTDSAFAYNEGGGDAIATEALRETKIDNLSSLGKPKHGFAAMWKIFIVCFICVIVALLLVAIMVIELDVDLCRRMRHIPEVEYFQYEVYQPFKSYMKAKLHGIEHFN</sequence>
<dbReference type="InterPro" id="IPR035963">
    <property type="entry name" value="FERM_2"/>
</dbReference>
<keyword evidence="4" id="KW-1133">Transmembrane helix</keyword>
<evidence type="ECO:0000256" key="2">
    <source>
        <dbReference type="ARBA" id="ARBA00022949"/>
    </source>
</evidence>
<reference evidence="6 7" key="1">
    <citation type="submission" date="2015-12" db="EMBL/GenBank/DDBJ databases">
        <title>The genome of Folsomia candida.</title>
        <authorList>
            <person name="Faddeeva A."/>
            <person name="Derks M.F."/>
            <person name="Anvar Y."/>
            <person name="Smit S."/>
            <person name="Van Straalen N."/>
            <person name="Roelofs D."/>
        </authorList>
    </citation>
    <scope>NUCLEOTIDE SEQUENCE [LARGE SCALE GENOMIC DNA]</scope>
    <source>
        <strain evidence="6 7">VU population</strain>
        <tissue evidence="6">Whole body</tissue>
    </source>
</reference>
<feature type="region of interest" description="Disordered" evidence="3">
    <location>
        <begin position="492"/>
        <end position="514"/>
    </location>
</feature>
<dbReference type="OrthoDB" id="6266673at2759"/>
<dbReference type="FunFam" id="1.20.80.10:FF:000006">
    <property type="entry name" value="FERM domain-containing protein 5 isoform X1"/>
    <property type="match status" value="1"/>
</dbReference>
<dbReference type="SMART" id="SM01195">
    <property type="entry name" value="FA"/>
    <property type="match status" value="1"/>
</dbReference>
<dbReference type="InterPro" id="IPR019747">
    <property type="entry name" value="FERM_CS"/>
</dbReference>
<accession>A0A226EUP2</accession>
<dbReference type="Gene3D" id="2.30.29.30">
    <property type="entry name" value="Pleckstrin-homology domain (PH domain)/Phosphotyrosine-binding domain (PTB)"/>
    <property type="match status" value="1"/>
</dbReference>
<dbReference type="CDD" id="cd17102">
    <property type="entry name" value="FERM_F1_FRMD3"/>
    <property type="match status" value="1"/>
</dbReference>
<dbReference type="SMART" id="SM01196">
    <property type="entry name" value="FERM_C"/>
    <property type="match status" value="1"/>
</dbReference>
<dbReference type="Pfam" id="PF00373">
    <property type="entry name" value="FERM_M"/>
    <property type="match status" value="1"/>
</dbReference>
<dbReference type="STRING" id="158441.A0A226EUP2"/>
<dbReference type="GO" id="GO:0009887">
    <property type="term" value="P:animal organ morphogenesis"/>
    <property type="evidence" value="ECO:0007669"/>
    <property type="project" value="UniProtKB-ARBA"/>
</dbReference>
<keyword evidence="4" id="KW-0472">Membrane</keyword>
<dbReference type="Proteomes" id="UP000198287">
    <property type="component" value="Unassembled WGS sequence"/>
</dbReference>
<dbReference type="InterPro" id="IPR011993">
    <property type="entry name" value="PH-like_dom_sf"/>
</dbReference>
<dbReference type="AlphaFoldDB" id="A0A226EUP2"/>
<evidence type="ECO:0000256" key="1">
    <source>
        <dbReference type="ARBA" id="ARBA00004282"/>
    </source>
</evidence>
<dbReference type="Gene3D" id="3.10.20.90">
    <property type="entry name" value="Phosphatidylinositol 3-kinase Catalytic Subunit, Chain A, domain 1"/>
    <property type="match status" value="1"/>
</dbReference>
<dbReference type="InterPro" id="IPR018980">
    <property type="entry name" value="FERM_PH-like_C"/>
</dbReference>